<dbReference type="EMBL" id="MCFJ01000001">
    <property type="protein sequence ID" value="ORY70962.1"/>
    <property type="molecule type" value="Genomic_DNA"/>
</dbReference>
<feature type="compositionally biased region" description="Low complexity" evidence="2">
    <location>
        <begin position="9"/>
        <end position="29"/>
    </location>
</feature>
<name>A0A1Y2EHB6_9PEZI</name>
<feature type="region of interest" description="Disordered" evidence="2">
    <location>
        <begin position="1"/>
        <end position="34"/>
    </location>
</feature>
<dbReference type="PANTHER" id="PTHR43591:SF50">
    <property type="entry name" value="METHYLTRANSFERASE DOMAIN-CONTAINING PROTEIN-RELATED"/>
    <property type="match status" value="1"/>
</dbReference>
<evidence type="ECO:0000259" key="3">
    <source>
        <dbReference type="Pfam" id="PF13649"/>
    </source>
</evidence>
<proteinExistence type="inferred from homology"/>
<comment type="similarity">
    <text evidence="1">Belongs to the methyltransferase superfamily. LaeA methyltransferase family.</text>
</comment>
<dbReference type="STRING" id="1141098.A0A1Y2EHB6"/>
<sequence length="421" mass="46333">MNSSENLAPSSTGGSITPSSTSTSNKPGSVISPKPFVVRNNRTYIGDTSLPYMLPVDLAELHRQSLRTLLMFQLFGGPIISPAFTAKPPARVLEVGCGSGFWSMMCHRFFAQKGHRNISFTGMDVAPMSGTGVDPNSKPDKDMRWRFVLHDMRKTPWPLQDGEFDLIMVKDFALASPGNLAQLFFDEYMRVLKPGGVLEMWESDMTIRMLRPHVPSTSGPPTHESSDSESDSDSDEDDDGDVAKLGAYVMTANTPLSAPTNTFLVEYNGWLTKALEARALSAMPCTVIGPILLQEMSLADVRSRRLAVPLSEVRWEREGVGGVVTKDGKSYIDTMKGKGRPGDSKSGKTLTRDQAALRRTALETTVGLILALEPLLREFSGKSQDEWDGWTGKMMNDLMRDGGTRWGECLEIGAWTARKRK</sequence>
<feature type="compositionally biased region" description="Acidic residues" evidence="2">
    <location>
        <begin position="227"/>
        <end position="240"/>
    </location>
</feature>
<protein>
    <recommendedName>
        <fullName evidence="3">Methyltransferase domain-containing protein</fullName>
    </recommendedName>
</protein>
<dbReference type="Gene3D" id="3.40.50.150">
    <property type="entry name" value="Vaccinia Virus protein VP39"/>
    <property type="match status" value="1"/>
</dbReference>
<accession>A0A1Y2EHB6</accession>
<dbReference type="Proteomes" id="UP000193689">
    <property type="component" value="Unassembled WGS sequence"/>
</dbReference>
<dbReference type="SUPFAM" id="SSF53335">
    <property type="entry name" value="S-adenosyl-L-methionine-dependent methyltransferases"/>
    <property type="match status" value="1"/>
</dbReference>
<evidence type="ECO:0000256" key="1">
    <source>
        <dbReference type="ARBA" id="ARBA00038158"/>
    </source>
</evidence>
<dbReference type="InterPro" id="IPR029063">
    <property type="entry name" value="SAM-dependent_MTases_sf"/>
</dbReference>
<dbReference type="AlphaFoldDB" id="A0A1Y2EHB6"/>
<dbReference type="GeneID" id="63771195"/>
<dbReference type="PANTHER" id="PTHR43591">
    <property type="entry name" value="METHYLTRANSFERASE"/>
    <property type="match status" value="1"/>
</dbReference>
<evidence type="ECO:0000313" key="5">
    <source>
        <dbReference type="Proteomes" id="UP000193689"/>
    </source>
</evidence>
<dbReference type="InParanoid" id="A0A1Y2EHB6"/>
<dbReference type="OrthoDB" id="2013972at2759"/>
<feature type="region of interest" description="Disordered" evidence="2">
    <location>
        <begin position="211"/>
        <end position="241"/>
    </location>
</feature>
<feature type="domain" description="Methyltransferase" evidence="3">
    <location>
        <begin position="92"/>
        <end position="196"/>
    </location>
</feature>
<dbReference type="InterPro" id="IPR041698">
    <property type="entry name" value="Methyltransf_25"/>
</dbReference>
<evidence type="ECO:0000256" key="2">
    <source>
        <dbReference type="SAM" id="MobiDB-lite"/>
    </source>
</evidence>
<comment type="caution">
    <text evidence="4">The sequence shown here is derived from an EMBL/GenBank/DDBJ whole genome shotgun (WGS) entry which is preliminary data.</text>
</comment>
<evidence type="ECO:0000313" key="4">
    <source>
        <dbReference type="EMBL" id="ORY70962.1"/>
    </source>
</evidence>
<gene>
    <name evidence="4" type="ORF">BCR38DRAFT_330626</name>
</gene>
<dbReference type="CDD" id="cd02440">
    <property type="entry name" value="AdoMet_MTases"/>
    <property type="match status" value="1"/>
</dbReference>
<keyword evidence="5" id="KW-1185">Reference proteome</keyword>
<reference evidence="4 5" key="1">
    <citation type="submission" date="2016-07" db="EMBL/GenBank/DDBJ databases">
        <title>Pervasive Adenine N6-methylation of Active Genes in Fungi.</title>
        <authorList>
            <consortium name="DOE Joint Genome Institute"/>
            <person name="Mondo S.J."/>
            <person name="Dannebaum R.O."/>
            <person name="Kuo R.C."/>
            <person name="Labutti K."/>
            <person name="Haridas S."/>
            <person name="Kuo A."/>
            <person name="Salamov A."/>
            <person name="Ahrendt S.R."/>
            <person name="Lipzen A."/>
            <person name="Sullivan W."/>
            <person name="Andreopoulos W.B."/>
            <person name="Clum A."/>
            <person name="Lindquist E."/>
            <person name="Daum C."/>
            <person name="Ramamoorthy G.K."/>
            <person name="Gryganskyi A."/>
            <person name="Culley D."/>
            <person name="Magnuson J.K."/>
            <person name="James T.Y."/>
            <person name="O'Malley M.A."/>
            <person name="Stajich J.E."/>
            <person name="Spatafora J.W."/>
            <person name="Visel A."/>
            <person name="Grigoriev I.V."/>
        </authorList>
    </citation>
    <scope>NUCLEOTIDE SEQUENCE [LARGE SCALE GENOMIC DNA]</scope>
    <source>
        <strain evidence="4 5">CBS 129021</strain>
    </source>
</reference>
<dbReference type="RefSeq" id="XP_040720554.1">
    <property type="nucleotide sequence ID" value="XM_040854983.1"/>
</dbReference>
<organism evidence="4 5">
    <name type="scientific">Pseudomassariella vexata</name>
    <dbReference type="NCBI Taxonomy" id="1141098"/>
    <lineage>
        <taxon>Eukaryota</taxon>
        <taxon>Fungi</taxon>
        <taxon>Dikarya</taxon>
        <taxon>Ascomycota</taxon>
        <taxon>Pezizomycotina</taxon>
        <taxon>Sordariomycetes</taxon>
        <taxon>Xylariomycetidae</taxon>
        <taxon>Amphisphaeriales</taxon>
        <taxon>Pseudomassariaceae</taxon>
        <taxon>Pseudomassariella</taxon>
    </lineage>
</organism>
<dbReference type="Pfam" id="PF13649">
    <property type="entry name" value="Methyltransf_25"/>
    <property type="match status" value="1"/>
</dbReference>